<feature type="compositionally biased region" description="Polar residues" evidence="1">
    <location>
        <begin position="24"/>
        <end position="40"/>
    </location>
</feature>
<dbReference type="AlphaFoldDB" id="A0A6J8CHD2"/>
<gene>
    <name evidence="2" type="ORF">MCOR_30505</name>
</gene>
<dbReference type="OrthoDB" id="6142725at2759"/>
<feature type="region of interest" description="Disordered" evidence="1">
    <location>
        <begin position="21"/>
        <end position="85"/>
    </location>
</feature>
<feature type="compositionally biased region" description="Polar residues" evidence="1">
    <location>
        <begin position="64"/>
        <end position="82"/>
    </location>
</feature>
<keyword evidence="3" id="KW-1185">Reference proteome</keyword>
<evidence type="ECO:0000313" key="2">
    <source>
        <dbReference type="EMBL" id="CAC5395883.1"/>
    </source>
</evidence>
<evidence type="ECO:0000313" key="3">
    <source>
        <dbReference type="Proteomes" id="UP000507470"/>
    </source>
</evidence>
<organism evidence="2 3">
    <name type="scientific">Mytilus coruscus</name>
    <name type="common">Sea mussel</name>
    <dbReference type="NCBI Taxonomy" id="42192"/>
    <lineage>
        <taxon>Eukaryota</taxon>
        <taxon>Metazoa</taxon>
        <taxon>Spiralia</taxon>
        <taxon>Lophotrochozoa</taxon>
        <taxon>Mollusca</taxon>
        <taxon>Bivalvia</taxon>
        <taxon>Autobranchia</taxon>
        <taxon>Pteriomorphia</taxon>
        <taxon>Mytilida</taxon>
        <taxon>Mytiloidea</taxon>
        <taxon>Mytilidae</taxon>
        <taxon>Mytilinae</taxon>
        <taxon>Mytilus</taxon>
    </lineage>
</organism>
<reference evidence="2 3" key="1">
    <citation type="submission" date="2020-06" db="EMBL/GenBank/DDBJ databases">
        <authorList>
            <person name="Li R."/>
            <person name="Bekaert M."/>
        </authorList>
    </citation>
    <scope>NUCLEOTIDE SEQUENCE [LARGE SCALE GENOMIC DNA]</scope>
    <source>
        <strain evidence="3">wild</strain>
    </source>
</reference>
<name>A0A6J8CHD2_MYTCO</name>
<accession>A0A6J8CHD2</accession>
<evidence type="ECO:0000256" key="1">
    <source>
        <dbReference type="SAM" id="MobiDB-lite"/>
    </source>
</evidence>
<dbReference type="Proteomes" id="UP000507470">
    <property type="component" value="Unassembled WGS sequence"/>
</dbReference>
<feature type="compositionally biased region" description="Basic residues" evidence="1">
    <location>
        <begin position="48"/>
        <end position="63"/>
    </location>
</feature>
<proteinExistence type="predicted"/>
<sequence length="381" mass="42589">MLPPITEPVRQRLDLSTVAGAPNAVNNQDPPQVSQNNSAGTRSTLSTSRRRRLSTPRRPRRSTAIRSGTQEQENNAELNQPSIIDVTEETPPVSVNLARLLLGHILQEVVAAGYRTATGDSPTVLFRTSAPLMHLYPLHRQNPYADGLKDVLVEHRELLIKSTSEEDPLLMEENLEYKHSNRITWKRKRKHFFHFGQLIALSIIQDGPGLPIFSDIVTDYIINGQTSVINPDDLPDGLKDALEKVSLDTHQVMSLLRQPENRASARSLFSGRVKPITVGKFRKLLKFKYTEGNANQDQKATGIGFLTFLQATKDVMMWLTGSTIIPAMGFYKLIDVNFADSTFVNTCALALTITTQLEQSSEDAVSYYTELIINSQTFTKE</sequence>
<dbReference type="EMBL" id="CACVKT020005595">
    <property type="protein sequence ID" value="CAC5395883.1"/>
    <property type="molecule type" value="Genomic_DNA"/>
</dbReference>
<protein>
    <submittedName>
        <fullName evidence="2">Uncharacterized protein</fullName>
    </submittedName>
</protein>